<dbReference type="Gene3D" id="3.40.710.10">
    <property type="entry name" value="DD-peptidase/beta-lactamase superfamily"/>
    <property type="match status" value="1"/>
</dbReference>
<dbReference type="Proteomes" id="UP000095350">
    <property type="component" value="Unassembled WGS sequence"/>
</dbReference>
<dbReference type="PRINTS" id="PR00725">
    <property type="entry name" value="DADACBPTASE1"/>
</dbReference>
<keyword evidence="6" id="KW-0961">Cell wall biogenesis/degradation</keyword>
<keyword evidence="12" id="KW-0121">Carboxypeptidase</keyword>
<feature type="domain" description="Peptidase S11 D-alanyl-D-alanine carboxypeptidase A N-terminal" evidence="11">
    <location>
        <begin position="83"/>
        <end position="309"/>
    </location>
</feature>
<dbReference type="GO" id="GO:0006508">
    <property type="term" value="P:proteolysis"/>
    <property type="evidence" value="ECO:0007669"/>
    <property type="project" value="InterPro"/>
</dbReference>
<evidence type="ECO:0000256" key="7">
    <source>
        <dbReference type="PIRSR" id="PIRSR618044-1"/>
    </source>
</evidence>
<organism evidence="12 13">
    <name type="scientific">Roseburia intestinalis</name>
    <dbReference type="NCBI Taxonomy" id="166486"/>
    <lineage>
        <taxon>Bacteria</taxon>
        <taxon>Bacillati</taxon>
        <taxon>Bacillota</taxon>
        <taxon>Clostridia</taxon>
        <taxon>Lachnospirales</taxon>
        <taxon>Lachnospiraceae</taxon>
        <taxon>Roseburia</taxon>
    </lineage>
</organism>
<dbReference type="InterPro" id="IPR012338">
    <property type="entry name" value="Beta-lactam/transpept-like"/>
</dbReference>
<keyword evidence="12" id="KW-0645">Protease</keyword>
<evidence type="ECO:0000256" key="10">
    <source>
        <dbReference type="SAM" id="SignalP"/>
    </source>
</evidence>
<gene>
    <name evidence="12" type="primary">dacB_2</name>
    <name evidence="12" type="ORF">ERS852572_00357</name>
</gene>
<accession>A0A173REI7</accession>
<evidence type="ECO:0000256" key="8">
    <source>
        <dbReference type="PIRSR" id="PIRSR618044-2"/>
    </source>
</evidence>
<dbReference type="STRING" id="166486.ERS852572_00357"/>
<feature type="chain" id="PRO_5038631637" evidence="10">
    <location>
        <begin position="23"/>
        <end position="327"/>
    </location>
</feature>
<dbReference type="InterPro" id="IPR001967">
    <property type="entry name" value="Peptidase_S11_N"/>
</dbReference>
<evidence type="ECO:0000313" key="12">
    <source>
        <dbReference type="EMBL" id="CUM76281.1"/>
    </source>
</evidence>
<dbReference type="OrthoDB" id="9791132at2"/>
<dbReference type="GO" id="GO:0071555">
    <property type="term" value="P:cell wall organization"/>
    <property type="evidence" value="ECO:0007669"/>
    <property type="project" value="UniProtKB-KW"/>
</dbReference>
<dbReference type="PANTHER" id="PTHR21581">
    <property type="entry name" value="D-ALANYL-D-ALANINE CARBOXYPEPTIDASE"/>
    <property type="match status" value="1"/>
</dbReference>
<keyword evidence="3 12" id="KW-0378">Hydrolase</keyword>
<evidence type="ECO:0000259" key="11">
    <source>
        <dbReference type="Pfam" id="PF00768"/>
    </source>
</evidence>
<dbReference type="GO" id="GO:0008360">
    <property type="term" value="P:regulation of cell shape"/>
    <property type="evidence" value="ECO:0007669"/>
    <property type="project" value="UniProtKB-KW"/>
</dbReference>
<dbReference type="GO" id="GO:0009002">
    <property type="term" value="F:serine-type D-Ala-D-Ala carboxypeptidase activity"/>
    <property type="evidence" value="ECO:0007669"/>
    <property type="project" value="UniProtKB-EC"/>
</dbReference>
<dbReference type="InterPro" id="IPR018044">
    <property type="entry name" value="Peptidase_S11"/>
</dbReference>
<feature type="signal peptide" evidence="10">
    <location>
        <begin position="1"/>
        <end position="22"/>
    </location>
</feature>
<dbReference type="PaxDb" id="166486-ERS852572_00357"/>
<protein>
    <submittedName>
        <fullName evidence="12">D-alanyl-D-alanine carboxypeptidase dacB</fullName>
        <ecNumber evidence="12">3.4.16.4</ecNumber>
    </submittedName>
</protein>
<dbReference type="SUPFAM" id="SSF56601">
    <property type="entry name" value="beta-lactamase/transpeptidase-like"/>
    <property type="match status" value="1"/>
</dbReference>
<feature type="binding site" evidence="8">
    <location>
        <position position="278"/>
    </location>
    <ligand>
        <name>substrate</name>
    </ligand>
</feature>
<feature type="active site" description="Acyl-ester intermediate" evidence="7">
    <location>
        <position position="104"/>
    </location>
</feature>
<evidence type="ECO:0000256" key="9">
    <source>
        <dbReference type="RuleBase" id="RU004016"/>
    </source>
</evidence>
<evidence type="ECO:0000256" key="5">
    <source>
        <dbReference type="ARBA" id="ARBA00022984"/>
    </source>
</evidence>
<dbReference type="PROSITE" id="PS51257">
    <property type="entry name" value="PROKAR_LIPOPROTEIN"/>
    <property type="match status" value="1"/>
</dbReference>
<dbReference type="GO" id="GO:0009252">
    <property type="term" value="P:peptidoglycan biosynthetic process"/>
    <property type="evidence" value="ECO:0007669"/>
    <property type="project" value="UniProtKB-KW"/>
</dbReference>
<keyword evidence="2 10" id="KW-0732">Signal</keyword>
<feature type="active site" evidence="7">
    <location>
        <position position="162"/>
    </location>
</feature>
<dbReference type="EC" id="3.4.16.4" evidence="12"/>
<reference evidence="12 13" key="1">
    <citation type="submission" date="2015-09" db="EMBL/GenBank/DDBJ databases">
        <authorList>
            <consortium name="Pathogen Informatics"/>
        </authorList>
    </citation>
    <scope>NUCLEOTIDE SEQUENCE [LARGE SCALE GENOMIC DNA]</scope>
    <source>
        <strain evidence="12 13">2789STDY5834960</strain>
    </source>
</reference>
<evidence type="ECO:0000256" key="4">
    <source>
        <dbReference type="ARBA" id="ARBA00022960"/>
    </source>
</evidence>
<comment type="similarity">
    <text evidence="1 9">Belongs to the peptidase S11 family.</text>
</comment>
<evidence type="ECO:0000256" key="2">
    <source>
        <dbReference type="ARBA" id="ARBA00022729"/>
    </source>
</evidence>
<dbReference type="Pfam" id="PF00768">
    <property type="entry name" value="Peptidase_S11"/>
    <property type="match status" value="1"/>
</dbReference>
<evidence type="ECO:0000256" key="1">
    <source>
        <dbReference type="ARBA" id="ARBA00007164"/>
    </source>
</evidence>
<evidence type="ECO:0000256" key="3">
    <source>
        <dbReference type="ARBA" id="ARBA00022801"/>
    </source>
</evidence>
<sequence>MKRLLSVLCITALLLGSITGCGKEEVTLEQPYDIYETTGSLGLGTTVSAGAQEYFSKDLCVADDVSLGTDTTDSQVAEGAGTFNLATNEIVYAKNIYERLYPASTTKILTAYIALKYCTDLSQTVTISENAANQASDSSVCGLHAGDVIRMDDLLYGMMLRSGNDAAIAIAESISGSVKEFAALMNKEAAALGATQSHFVNPNGLPDENHYTSVYDLYLIFRAALQNETFVQIISTTSYDVTYQAGDGTIEEHTWENTNQYLSGHAKSPDGFTVIGGKTGTTGAAGYCLVLYSMNEQSQPIISIVLKADGKSNLYLLMNEMLSGFAN</sequence>
<keyword evidence="5" id="KW-0573">Peptidoglycan synthesis</keyword>
<feature type="active site" description="Proton acceptor" evidence="7">
    <location>
        <position position="107"/>
    </location>
</feature>
<proteinExistence type="inferred from homology"/>
<evidence type="ECO:0000256" key="6">
    <source>
        <dbReference type="ARBA" id="ARBA00023316"/>
    </source>
</evidence>
<keyword evidence="4" id="KW-0133">Cell shape</keyword>
<dbReference type="AlphaFoldDB" id="A0A173REI7"/>
<evidence type="ECO:0000313" key="13">
    <source>
        <dbReference type="Proteomes" id="UP000095350"/>
    </source>
</evidence>
<name>A0A173REI7_9FIRM</name>
<dbReference type="PANTHER" id="PTHR21581:SF6">
    <property type="entry name" value="TRAFFICKING PROTEIN PARTICLE COMPLEX SUBUNIT 12"/>
    <property type="match status" value="1"/>
</dbReference>
<dbReference type="RefSeq" id="WP_055193153.1">
    <property type="nucleotide sequence ID" value="NZ_CABIYH010000002.1"/>
</dbReference>
<dbReference type="EMBL" id="CYXZ01000002">
    <property type="protein sequence ID" value="CUM76281.1"/>
    <property type="molecule type" value="Genomic_DNA"/>
</dbReference>